<organism evidence="2 3">
    <name type="scientific">Marinobacter segnicrescens</name>
    <dbReference type="NCBI Taxonomy" id="430453"/>
    <lineage>
        <taxon>Bacteria</taxon>
        <taxon>Pseudomonadati</taxon>
        <taxon>Pseudomonadota</taxon>
        <taxon>Gammaproteobacteria</taxon>
        <taxon>Pseudomonadales</taxon>
        <taxon>Marinobacteraceae</taxon>
        <taxon>Marinobacter</taxon>
    </lineage>
</organism>
<dbReference type="Proteomes" id="UP000198762">
    <property type="component" value="Unassembled WGS sequence"/>
</dbReference>
<keyword evidence="3" id="KW-1185">Reference proteome</keyword>
<dbReference type="RefSeq" id="WP_245742400.1">
    <property type="nucleotide sequence ID" value="NZ_FOHZ01000001.1"/>
</dbReference>
<evidence type="ECO:0000259" key="1">
    <source>
        <dbReference type="Pfam" id="PF07238"/>
    </source>
</evidence>
<dbReference type="Gene3D" id="2.40.10.220">
    <property type="entry name" value="predicted glycosyltransferase like domains"/>
    <property type="match status" value="1"/>
</dbReference>
<accession>A0A1H9YY37</accession>
<sequence>MSITMRDYSEKRDFHRMQVNSEIQITDGEGRSFTGICRDLSGTGMQLQVADFIPEGAVLHTLLPATSDQFPPFETEVRVLRTEPSGDAFLLGVVIERVSH</sequence>
<dbReference type="STRING" id="430453.SAMN04487962_101384"/>
<evidence type="ECO:0000313" key="3">
    <source>
        <dbReference type="Proteomes" id="UP000198762"/>
    </source>
</evidence>
<dbReference type="Pfam" id="PF07238">
    <property type="entry name" value="PilZ"/>
    <property type="match status" value="1"/>
</dbReference>
<dbReference type="EMBL" id="FOHZ01000001">
    <property type="protein sequence ID" value="SES74016.1"/>
    <property type="molecule type" value="Genomic_DNA"/>
</dbReference>
<dbReference type="AlphaFoldDB" id="A0A1H9YY37"/>
<feature type="domain" description="PilZ" evidence="1">
    <location>
        <begin position="10"/>
        <end position="98"/>
    </location>
</feature>
<dbReference type="InterPro" id="IPR009875">
    <property type="entry name" value="PilZ_domain"/>
</dbReference>
<gene>
    <name evidence="2" type="ORF">SAMN04487962_101384</name>
</gene>
<proteinExistence type="predicted"/>
<name>A0A1H9YY37_9GAMM</name>
<dbReference type="SUPFAM" id="SSF141371">
    <property type="entry name" value="PilZ domain-like"/>
    <property type="match status" value="1"/>
</dbReference>
<reference evidence="3" key="1">
    <citation type="submission" date="2016-10" db="EMBL/GenBank/DDBJ databases">
        <authorList>
            <person name="Varghese N."/>
            <person name="Submissions S."/>
        </authorList>
    </citation>
    <scope>NUCLEOTIDE SEQUENCE [LARGE SCALE GENOMIC DNA]</scope>
    <source>
        <strain evidence="3">CGMCC 1.6489</strain>
    </source>
</reference>
<dbReference type="GO" id="GO:0035438">
    <property type="term" value="F:cyclic-di-GMP binding"/>
    <property type="evidence" value="ECO:0007669"/>
    <property type="project" value="InterPro"/>
</dbReference>
<protein>
    <submittedName>
        <fullName evidence="2">PilZ domain-containing protein</fullName>
    </submittedName>
</protein>
<evidence type="ECO:0000313" key="2">
    <source>
        <dbReference type="EMBL" id="SES74016.1"/>
    </source>
</evidence>